<dbReference type="Gene3D" id="1.10.287.1130">
    <property type="entry name" value="CytochromE C oxidase copper chaperone"/>
    <property type="match status" value="1"/>
</dbReference>
<dbReference type="AlphaFoldDB" id="A0A194RIG8"/>
<dbReference type="Pfam" id="PF08991">
    <property type="entry name" value="CMC4"/>
    <property type="match status" value="1"/>
</dbReference>
<dbReference type="InParanoid" id="A0A194RIG8"/>
<accession>A0A194RIG8</accession>
<name>A0A194RIG8_PAPMA</name>
<dbReference type="SUPFAM" id="SSF47072">
    <property type="entry name" value="Cysteine alpha-hairpin motif"/>
    <property type="match status" value="1"/>
</dbReference>
<dbReference type="InterPro" id="IPR009069">
    <property type="entry name" value="Cys_alpha_HP_mot_SF"/>
</dbReference>
<protein>
    <recommendedName>
        <fullName evidence="3">Cx9C motif-containing protein 4</fullName>
    </recommendedName>
</protein>
<dbReference type="EMBL" id="KQ460124">
    <property type="protein sequence ID" value="KPJ17618.1"/>
    <property type="molecule type" value="Genomic_DNA"/>
</dbReference>
<proteinExistence type="predicted"/>
<evidence type="ECO:0008006" key="3">
    <source>
        <dbReference type="Google" id="ProtNLM"/>
    </source>
</evidence>
<dbReference type="Proteomes" id="UP000053240">
    <property type="component" value="Unassembled WGS sequence"/>
</dbReference>
<evidence type="ECO:0000313" key="2">
    <source>
        <dbReference type="Proteomes" id="UP000053240"/>
    </source>
</evidence>
<evidence type="ECO:0000313" key="1">
    <source>
        <dbReference type="EMBL" id="KPJ17618.1"/>
    </source>
</evidence>
<keyword evidence="2" id="KW-1185">Reference proteome</keyword>
<reference evidence="1 2" key="1">
    <citation type="journal article" date="2015" name="Nat. Commun.">
        <title>Outbred genome sequencing and CRISPR/Cas9 gene editing in butterflies.</title>
        <authorList>
            <person name="Li X."/>
            <person name="Fan D."/>
            <person name="Zhang W."/>
            <person name="Liu G."/>
            <person name="Zhang L."/>
            <person name="Zhao L."/>
            <person name="Fang X."/>
            <person name="Chen L."/>
            <person name="Dong Y."/>
            <person name="Chen Y."/>
            <person name="Ding Y."/>
            <person name="Zhao R."/>
            <person name="Feng M."/>
            <person name="Zhu Y."/>
            <person name="Feng Y."/>
            <person name="Jiang X."/>
            <person name="Zhu D."/>
            <person name="Xiang H."/>
            <person name="Feng X."/>
            <person name="Li S."/>
            <person name="Wang J."/>
            <person name="Zhang G."/>
            <person name="Kronforst M.R."/>
            <person name="Wang W."/>
        </authorList>
    </citation>
    <scope>NUCLEOTIDE SEQUENCE [LARGE SCALE GENOMIC DNA]</scope>
    <source>
        <strain evidence="1">Ya'a_city_454_Pm</strain>
        <tissue evidence="1">Whole body</tissue>
    </source>
</reference>
<dbReference type="InterPro" id="IPR027179">
    <property type="entry name" value="CMC4"/>
</dbReference>
<organism evidence="1 2">
    <name type="scientific">Papilio machaon</name>
    <name type="common">Old World swallowtail butterfly</name>
    <dbReference type="NCBI Taxonomy" id="76193"/>
    <lineage>
        <taxon>Eukaryota</taxon>
        <taxon>Metazoa</taxon>
        <taxon>Ecdysozoa</taxon>
        <taxon>Arthropoda</taxon>
        <taxon>Hexapoda</taxon>
        <taxon>Insecta</taxon>
        <taxon>Pterygota</taxon>
        <taxon>Neoptera</taxon>
        <taxon>Endopterygota</taxon>
        <taxon>Lepidoptera</taxon>
        <taxon>Glossata</taxon>
        <taxon>Ditrysia</taxon>
        <taxon>Papilionoidea</taxon>
        <taxon>Papilionidae</taxon>
        <taxon>Papilioninae</taxon>
        <taxon>Papilio</taxon>
    </lineage>
</organism>
<sequence length="64" mass="7457">MSMDVDQHLGVPAAQNKFQEVRCARVFESMRQCCLKFKHISLVCEGYRLEPREFAPVTDRPDKN</sequence>
<gene>
    <name evidence="1" type="ORF">RR48_07106</name>
</gene>